<evidence type="ECO:0008006" key="4">
    <source>
        <dbReference type="Google" id="ProtNLM"/>
    </source>
</evidence>
<evidence type="ECO:0000313" key="2">
    <source>
        <dbReference type="EMBL" id="KAL0189207.1"/>
    </source>
</evidence>
<organism evidence="2 3">
    <name type="scientific">Cirrhinus mrigala</name>
    <name type="common">Mrigala</name>
    <dbReference type="NCBI Taxonomy" id="683832"/>
    <lineage>
        <taxon>Eukaryota</taxon>
        <taxon>Metazoa</taxon>
        <taxon>Chordata</taxon>
        <taxon>Craniata</taxon>
        <taxon>Vertebrata</taxon>
        <taxon>Euteleostomi</taxon>
        <taxon>Actinopterygii</taxon>
        <taxon>Neopterygii</taxon>
        <taxon>Teleostei</taxon>
        <taxon>Ostariophysi</taxon>
        <taxon>Cypriniformes</taxon>
        <taxon>Cyprinidae</taxon>
        <taxon>Labeoninae</taxon>
        <taxon>Labeonini</taxon>
        <taxon>Cirrhinus</taxon>
    </lineage>
</organism>
<comment type="caution">
    <text evidence="2">The sequence shown here is derived from an EMBL/GenBank/DDBJ whole genome shotgun (WGS) entry which is preliminary data.</text>
</comment>
<proteinExistence type="predicted"/>
<keyword evidence="3" id="KW-1185">Reference proteome</keyword>
<accession>A0ABD0QTR1</accession>
<dbReference type="AlphaFoldDB" id="A0ABD0QTR1"/>
<feature type="non-terminal residue" evidence="2">
    <location>
        <position position="1"/>
    </location>
</feature>
<gene>
    <name evidence="2" type="ORF">M9458_016306</name>
</gene>
<dbReference type="Proteomes" id="UP001529510">
    <property type="component" value="Unassembled WGS sequence"/>
</dbReference>
<dbReference type="EMBL" id="JAMKFB020000007">
    <property type="protein sequence ID" value="KAL0189207.1"/>
    <property type="molecule type" value="Genomic_DNA"/>
</dbReference>
<evidence type="ECO:0000256" key="1">
    <source>
        <dbReference type="SAM" id="MobiDB-lite"/>
    </source>
</evidence>
<feature type="compositionally biased region" description="Low complexity" evidence="1">
    <location>
        <begin position="79"/>
        <end position="88"/>
    </location>
</feature>
<sequence>LRVLDSASALRPSSSIPTPGSLLFTVAHRTTSSTGLPRPFGSAFVGRRPAIASGLHSSSCASSLRPTGSVGLLPPSAPPQSSVAPALPRTSGSPLPPRSPEPWTLPWPSGSSVSPGLVGCPSPPLAPPPLAPPLLVSPLEASLHRLLRGPSPWLWPGSRLAPPALGPFCLHLGSSLLLIRPGPFCLLLGSSLR</sequence>
<reference evidence="2 3" key="1">
    <citation type="submission" date="2024-05" db="EMBL/GenBank/DDBJ databases">
        <title>Genome sequencing and assembly of Indian major carp, Cirrhinus mrigala (Hamilton, 1822).</title>
        <authorList>
            <person name="Mohindra V."/>
            <person name="Chowdhury L.M."/>
            <person name="Lal K."/>
            <person name="Jena J.K."/>
        </authorList>
    </citation>
    <scope>NUCLEOTIDE SEQUENCE [LARGE SCALE GENOMIC DNA]</scope>
    <source>
        <strain evidence="2">CM1030</strain>
        <tissue evidence="2">Blood</tissue>
    </source>
</reference>
<feature type="compositionally biased region" description="Pro residues" evidence="1">
    <location>
        <begin position="94"/>
        <end position="103"/>
    </location>
</feature>
<evidence type="ECO:0000313" key="3">
    <source>
        <dbReference type="Proteomes" id="UP001529510"/>
    </source>
</evidence>
<protein>
    <recommendedName>
        <fullName evidence="4">Histone 3</fullName>
    </recommendedName>
</protein>
<name>A0ABD0QTR1_CIRMR</name>
<feature type="region of interest" description="Disordered" evidence="1">
    <location>
        <begin position="66"/>
        <end position="103"/>
    </location>
</feature>
<feature type="non-terminal residue" evidence="2">
    <location>
        <position position="193"/>
    </location>
</feature>